<dbReference type="PANTHER" id="PTHR13134:SF3">
    <property type="entry name" value="TRAFFICKING PROTEIN PARTICLE COMPLEX SUBUNIT 13"/>
    <property type="match status" value="1"/>
</dbReference>
<dbReference type="GO" id="GO:1990072">
    <property type="term" value="C:TRAPPIII protein complex"/>
    <property type="evidence" value="ECO:0007669"/>
    <property type="project" value="TreeGrafter"/>
</dbReference>
<feature type="domain" description="Trafficking protein particle complex subunit 13 middle" evidence="3">
    <location>
        <begin position="188"/>
        <end position="326"/>
    </location>
</feature>
<feature type="compositionally biased region" description="Low complexity" evidence="1">
    <location>
        <begin position="465"/>
        <end position="516"/>
    </location>
</feature>
<dbReference type="InterPro" id="IPR010378">
    <property type="entry name" value="TRAPPC13"/>
</dbReference>
<evidence type="ECO:0000256" key="1">
    <source>
        <dbReference type="SAM" id="MobiDB-lite"/>
    </source>
</evidence>
<reference evidence="4" key="2">
    <citation type="submission" date="2024-01" db="EMBL/GenBank/DDBJ databases">
        <title>Comparative genomics of Cryptococcus and Kwoniella reveals pathogenesis evolution and contrasting modes of karyotype evolution via chromosome fusion or intercentromeric recombination.</title>
        <authorList>
            <person name="Coelho M.A."/>
            <person name="David-Palma M."/>
            <person name="Shea T."/>
            <person name="Bowers K."/>
            <person name="McGinley-Smith S."/>
            <person name="Mohammad A.W."/>
            <person name="Gnirke A."/>
            <person name="Yurkov A.M."/>
            <person name="Nowrousian M."/>
            <person name="Sun S."/>
            <person name="Cuomo C.A."/>
            <person name="Heitman J."/>
        </authorList>
    </citation>
    <scope>NUCLEOTIDE SEQUENCE</scope>
    <source>
        <strain evidence="4">CBS 12478</strain>
    </source>
</reference>
<dbReference type="EMBL" id="CP144053">
    <property type="protein sequence ID" value="WWD17484.1"/>
    <property type="molecule type" value="Genomic_DNA"/>
</dbReference>
<evidence type="ECO:0000259" key="3">
    <source>
        <dbReference type="Pfam" id="PF23647"/>
    </source>
</evidence>
<dbReference type="Proteomes" id="UP000322225">
    <property type="component" value="Chromosome 3"/>
</dbReference>
<feature type="region of interest" description="Disordered" evidence="1">
    <location>
        <begin position="567"/>
        <end position="603"/>
    </location>
</feature>
<dbReference type="GeneID" id="43590708"/>
<dbReference type="PANTHER" id="PTHR13134">
    <property type="entry name" value="TRAFFICKING PROTEIN PARTICLE COMPLEX SUBUNIT 13"/>
    <property type="match status" value="1"/>
</dbReference>
<dbReference type="Pfam" id="PF23647">
    <property type="entry name" value="TRAPPC13_M"/>
    <property type="match status" value="1"/>
</dbReference>
<dbReference type="InterPro" id="IPR055429">
    <property type="entry name" value="TRAPPC13_M"/>
</dbReference>
<feature type="region of interest" description="Disordered" evidence="1">
    <location>
        <begin position="425"/>
        <end position="537"/>
    </location>
</feature>
<organism evidence="4 5">
    <name type="scientific">Kwoniella shandongensis</name>
    <dbReference type="NCBI Taxonomy" id="1734106"/>
    <lineage>
        <taxon>Eukaryota</taxon>
        <taxon>Fungi</taxon>
        <taxon>Dikarya</taxon>
        <taxon>Basidiomycota</taxon>
        <taxon>Agaricomycotina</taxon>
        <taxon>Tremellomycetes</taxon>
        <taxon>Tremellales</taxon>
        <taxon>Cryptococcaceae</taxon>
        <taxon>Kwoniella</taxon>
    </lineage>
</organism>
<feature type="compositionally biased region" description="Basic and acidic residues" evidence="1">
    <location>
        <begin position="428"/>
        <end position="437"/>
    </location>
</feature>
<dbReference type="OrthoDB" id="10250284at2759"/>
<feature type="region of interest" description="Disordered" evidence="1">
    <location>
        <begin position="329"/>
        <end position="388"/>
    </location>
</feature>
<evidence type="ECO:0000313" key="4">
    <source>
        <dbReference type="EMBL" id="WWD17484.1"/>
    </source>
</evidence>
<name>A0A5M6BVL6_9TREE</name>
<feature type="domain" description="Trafficking protein particle complex subunit 13 N-terminal" evidence="2">
    <location>
        <begin position="42"/>
        <end position="184"/>
    </location>
</feature>
<sequence length="703" mass="75275">MDSAPLTLNVLSISPQTLIPTTLPPSYSPLPSTPLPVPPPPDGFTFSPTPNYPTPYGALSLGSNVSLRLGLENTHIRQHDVLGVKMMVEIQGPSGRYRLGEVVHSSSTSQPPPTDTRDDDDQAATTLATDAANETLPELKFGESVEIQVESEMKDLGLNVIICSVAWETLDGRRTFQRFLKFNVNPPLAIKTRIQTPSHPNHSLSSLHREDIYLEILMQNVGVEGMILQSVNLESVQGLLSRPIGGQLQKEGQGETLIPNDTRQYLFVLSPDDSPSDKTEIGRSSFPPVYQGGTILPLGRLDVTWIAGPYHTPGRLQTSTLNRRVPLAPVQPPSSTINRPIAGRGAIPPSPLGTPARQQGGGMISPSPRVGGLPSLGLGDEEDDEDEGQKWEFDLMVVGEREVDVEQVFGLQFRLGVRSIQPISPKDTVAENNERDGSTSSSTPPSPPRIAIQYLTPLPPPSAPTPLSTAPTLALSPPSRTTTPLSPAPTSAVSNRPFSPLSPSTSTSRPMTPLSSQLRQAAGSLISSSVPSTPQQGVPPSLLGFGQDIQQEQQRGEVVFPPPPTIVQTSLQKNKPLPSIVTGAGSSRKGDPTSTSTSTSSANQSLHHIGNSLLIPLTSEIKLVPKIVNTGPNYNAEADTQEQEKRWEGTYEFELKFMPWDEGLAALGGMRVLVLNGSGQEDDEVGGSVVREWESLGDVSVVG</sequence>
<dbReference type="KEGG" id="ksn:43590708"/>
<feature type="compositionally biased region" description="Polar residues" evidence="1">
    <location>
        <begin position="525"/>
        <end position="537"/>
    </location>
</feature>
<reference evidence="4" key="1">
    <citation type="submission" date="2017-08" db="EMBL/GenBank/DDBJ databases">
        <authorList>
            <person name="Cuomo C."/>
            <person name="Billmyre B."/>
            <person name="Heitman J."/>
        </authorList>
    </citation>
    <scope>NUCLEOTIDE SEQUENCE</scope>
    <source>
        <strain evidence="4">CBS 12478</strain>
    </source>
</reference>
<dbReference type="InterPro" id="IPR055427">
    <property type="entry name" value="TRAPPC13_N"/>
</dbReference>
<protein>
    <submittedName>
        <fullName evidence="4">Uncharacterized protein</fullName>
    </submittedName>
</protein>
<evidence type="ECO:0000259" key="2">
    <source>
        <dbReference type="Pfam" id="PF06159"/>
    </source>
</evidence>
<dbReference type="AlphaFoldDB" id="A0A5M6BVL6"/>
<feature type="region of interest" description="Disordered" evidence="1">
    <location>
        <begin position="102"/>
        <end position="121"/>
    </location>
</feature>
<dbReference type="RefSeq" id="XP_031859219.1">
    <property type="nucleotide sequence ID" value="XM_032006550.1"/>
</dbReference>
<accession>A0A5M6BVL6</accession>
<gene>
    <name evidence="4" type="ORF">CI109_101925</name>
</gene>
<evidence type="ECO:0000313" key="5">
    <source>
        <dbReference type="Proteomes" id="UP000322225"/>
    </source>
</evidence>
<keyword evidence="5" id="KW-1185">Reference proteome</keyword>
<dbReference type="Pfam" id="PF06159">
    <property type="entry name" value="TRAPPC13_N"/>
    <property type="match status" value="1"/>
</dbReference>
<proteinExistence type="predicted"/>